<dbReference type="InterPro" id="IPR017441">
    <property type="entry name" value="Protein_kinase_ATP_BS"/>
</dbReference>
<dbReference type="InterPro" id="IPR000980">
    <property type="entry name" value="SH2"/>
</dbReference>
<feature type="domain" description="Protein kinase" evidence="12">
    <location>
        <begin position="186"/>
        <end position="448"/>
    </location>
</feature>
<dbReference type="PROSITE" id="PS50011">
    <property type="entry name" value="PROTEIN_KINASE_DOM"/>
    <property type="match status" value="1"/>
</dbReference>
<evidence type="ECO:0000256" key="5">
    <source>
        <dbReference type="ARBA" id="ARBA00023137"/>
    </source>
</evidence>
<comment type="caution">
    <text evidence="13">The sequence shown here is derived from an EMBL/GenBank/DDBJ whole genome shotgun (WGS) entry which is preliminary data.</text>
</comment>
<dbReference type="EC" id="2.7.10.2" evidence="9"/>
<dbReference type="GO" id="GO:0005524">
    <property type="term" value="F:ATP binding"/>
    <property type="evidence" value="ECO:0007669"/>
    <property type="project" value="UniProtKB-UniRule"/>
</dbReference>
<dbReference type="InterPro" id="IPR008266">
    <property type="entry name" value="Tyr_kinase_AS"/>
</dbReference>
<keyword evidence="4 8" id="KW-0067">ATP-binding</keyword>
<dbReference type="InterPro" id="IPR001245">
    <property type="entry name" value="Ser-Thr/Tyr_kinase_cat_dom"/>
</dbReference>
<evidence type="ECO:0000256" key="10">
    <source>
        <dbReference type="SAM" id="MobiDB-lite"/>
    </source>
</evidence>
<evidence type="ECO:0000259" key="11">
    <source>
        <dbReference type="PROSITE" id="PS50001"/>
    </source>
</evidence>
<comment type="catalytic activity">
    <reaction evidence="6 9">
        <text>L-tyrosyl-[protein] + ATP = O-phospho-L-tyrosyl-[protein] + ADP + H(+)</text>
        <dbReference type="Rhea" id="RHEA:10596"/>
        <dbReference type="Rhea" id="RHEA-COMP:10136"/>
        <dbReference type="Rhea" id="RHEA-COMP:20101"/>
        <dbReference type="ChEBI" id="CHEBI:15378"/>
        <dbReference type="ChEBI" id="CHEBI:30616"/>
        <dbReference type="ChEBI" id="CHEBI:46858"/>
        <dbReference type="ChEBI" id="CHEBI:61978"/>
        <dbReference type="ChEBI" id="CHEBI:456216"/>
        <dbReference type="EC" id="2.7.10.2"/>
    </reaction>
</comment>
<evidence type="ECO:0000313" key="13">
    <source>
        <dbReference type="EMBL" id="CAJ0584720.1"/>
    </source>
</evidence>
<evidence type="ECO:0000259" key="12">
    <source>
        <dbReference type="PROSITE" id="PS50011"/>
    </source>
</evidence>
<dbReference type="Pfam" id="PF00017">
    <property type="entry name" value="SH2"/>
    <property type="match status" value="1"/>
</dbReference>
<dbReference type="Gene3D" id="1.10.510.10">
    <property type="entry name" value="Transferase(Phosphotransferase) domain 1"/>
    <property type="match status" value="1"/>
</dbReference>
<keyword evidence="14" id="KW-1185">Reference proteome</keyword>
<reference evidence="13" key="1">
    <citation type="submission" date="2023-06" db="EMBL/GenBank/DDBJ databases">
        <authorList>
            <person name="Delattre M."/>
        </authorList>
    </citation>
    <scope>NUCLEOTIDE SEQUENCE</scope>
    <source>
        <strain evidence="13">AF72</strain>
    </source>
</reference>
<dbReference type="CDD" id="cd10361">
    <property type="entry name" value="SH2_Fps_family"/>
    <property type="match status" value="1"/>
</dbReference>
<evidence type="ECO:0000313" key="14">
    <source>
        <dbReference type="Proteomes" id="UP001177023"/>
    </source>
</evidence>
<evidence type="ECO:0000256" key="7">
    <source>
        <dbReference type="PROSITE-ProRule" id="PRU00191"/>
    </source>
</evidence>
<dbReference type="CDD" id="cd00192">
    <property type="entry name" value="PTKc"/>
    <property type="match status" value="1"/>
</dbReference>
<evidence type="ECO:0000256" key="8">
    <source>
        <dbReference type="PROSITE-ProRule" id="PRU10141"/>
    </source>
</evidence>
<comment type="similarity">
    <text evidence="9">Belongs to the protein kinase superfamily. Tyr protein kinase family.</text>
</comment>
<name>A0AA36GA07_9BILA</name>
<dbReference type="SMART" id="SM00252">
    <property type="entry name" value="SH2"/>
    <property type="match status" value="1"/>
</dbReference>
<feature type="non-terminal residue" evidence="13">
    <location>
        <position position="1"/>
    </location>
</feature>
<keyword evidence="2 8" id="KW-0547">Nucleotide-binding</keyword>
<keyword evidence="1 9" id="KW-0808">Transferase</keyword>
<dbReference type="Gene3D" id="3.30.505.10">
    <property type="entry name" value="SH2 domain"/>
    <property type="match status" value="1"/>
</dbReference>
<evidence type="ECO:0000256" key="4">
    <source>
        <dbReference type="ARBA" id="ARBA00022840"/>
    </source>
</evidence>
<dbReference type="InterPro" id="IPR036860">
    <property type="entry name" value="SH2_dom_sf"/>
</dbReference>
<dbReference type="EMBL" id="CATQJA010002700">
    <property type="protein sequence ID" value="CAJ0584720.1"/>
    <property type="molecule type" value="Genomic_DNA"/>
</dbReference>
<dbReference type="SUPFAM" id="SSF55550">
    <property type="entry name" value="SH2 domain"/>
    <property type="match status" value="1"/>
</dbReference>
<dbReference type="PROSITE" id="PS00109">
    <property type="entry name" value="PROTEIN_KINASE_TYR"/>
    <property type="match status" value="1"/>
</dbReference>
<dbReference type="InterPro" id="IPR035849">
    <property type="entry name" value="Fes/Fps/Fer_SH2"/>
</dbReference>
<accession>A0AA36GA07</accession>
<feature type="binding site" evidence="8">
    <location>
        <position position="218"/>
    </location>
    <ligand>
        <name>ATP</name>
        <dbReference type="ChEBI" id="CHEBI:30616"/>
    </ligand>
</feature>
<feature type="domain" description="SH2" evidence="11">
    <location>
        <begin position="78"/>
        <end position="178"/>
    </location>
</feature>
<dbReference type="InterPro" id="IPR020635">
    <property type="entry name" value="Tyr_kinase_cat_dom"/>
</dbReference>
<dbReference type="Proteomes" id="UP001177023">
    <property type="component" value="Unassembled WGS sequence"/>
</dbReference>
<gene>
    <name evidence="13" type="ORF">MSPICULIGERA_LOCUS22764</name>
</gene>
<dbReference type="Gene3D" id="3.30.200.20">
    <property type="entry name" value="Phosphorylase Kinase, domain 1"/>
    <property type="match status" value="1"/>
</dbReference>
<keyword evidence="5 9" id="KW-0829">Tyrosine-protein kinase</keyword>
<dbReference type="GO" id="GO:0004715">
    <property type="term" value="F:non-membrane spanning protein tyrosine kinase activity"/>
    <property type="evidence" value="ECO:0007669"/>
    <property type="project" value="UniProtKB-EC"/>
</dbReference>
<organism evidence="13 14">
    <name type="scientific">Mesorhabditis spiculigera</name>
    <dbReference type="NCBI Taxonomy" id="96644"/>
    <lineage>
        <taxon>Eukaryota</taxon>
        <taxon>Metazoa</taxon>
        <taxon>Ecdysozoa</taxon>
        <taxon>Nematoda</taxon>
        <taxon>Chromadorea</taxon>
        <taxon>Rhabditida</taxon>
        <taxon>Rhabditina</taxon>
        <taxon>Rhabditomorpha</taxon>
        <taxon>Rhabditoidea</taxon>
        <taxon>Rhabditidae</taxon>
        <taxon>Mesorhabditinae</taxon>
        <taxon>Mesorhabditis</taxon>
    </lineage>
</organism>
<dbReference type="InterPro" id="IPR050198">
    <property type="entry name" value="Non-receptor_tyrosine_kinases"/>
</dbReference>
<dbReference type="PANTHER" id="PTHR24418">
    <property type="entry name" value="TYROSINE-PROTEIN KINASE"/>
    <property type="match status" value="1"/>
</dbReference>
<dbReference type="PROSITE" id="PS50001">
    <property type="entry name" value="SH2"/>
    <property type="match status" value="1"/>
</dbReference>
<dbReference type="SMART" id="SM00219">
    <property type="entry name" value="TyrKc"/>
    <property type="match status" value="1"/>
</dbReference>
<dbReference type="SUPFAM" id="SSF56112">
    <property type="entry name" value="Protein kinase-like (PK-like)"/>
    <property type="match status" value="1"/>
</dbReference>
<evidence type="ECO:0000256" key="3">
    <source>
        <dbReference type="ARBA" id="ARBA00022777"/>
    </source>
</evidence>
<dbReference type="InterPro" id="IPR011009">
    <property type="entry name" value="Kinase-like_dom_sf"/>
</dbReference>
<dbReference type="PROSITE" id="PS00107">
    <property type="entry name" value="PROTEIN_KINASE_ATP"/>
    <property type="match status" value="1"/>
</dbReference>
<keyword evidence="3 9" id="KW-0418">Kinase</keyword>
<dbReference type="Pfam" id="PF07714">
    <property type="entry name" value="PK_Tyr_Ser-Thr"/>
    <property type="match status" value="1"/>
</dbReference>
<dbReference type="InterPro" id="IPR000719">
    <property type="entry name" value="Prot_kinase_dom"/>
</dbReference>
<sequence length="462" mass="52093">MAANTAKLIKPRRGGSKDNKGRVLATARTASTTKSGDKSADRKIASHGSQHRASQAGDDQLRDLFKKVREMLARSMNYYHGIMPRAECESLLANDGDYLLRFTTRDDNQKGGGGRDQFVISVMHNDSVRHIPISRRGTMWYINDVEQKTISELIEYLEDNKHPLPTGAVLMKKIRRPSYYIMHGNVTKTQKIGEGNFGEVYKGTLRDDGNTETPCAIKLCKGDVTKKEITEFMKEARVTRILNHKNIVRFYGVAAQESPVMLVIELADKGGLQSYCQKHPDVTGEQLVSWGTDGARGMAYLHKMSVLHRDLAARNCLLGKDLELKISDFGKSEVGWREIKCEKLKKMPIKWCAPETLSEGKFTTKSDVWSYGVMLWEIFGRCTAEPFTGITNMQAKDKIVNGDMALLAFPPKTPEVGITVMKACWTRSNIERPEFLDLLKIFAPNEDFEKENADKDSKERDK</sequence>
<dbReference type="AlphaFoldDB" id="A0AA36GA07"/>
<dbReference type="PRINTS" id="PR00109">
    <property type="entry name" value="TYRKINASE"/>
</dbReference>
<keyword evidence="7" id="KW-0727">SH2 domain</keyword>
<evidence type="ECO:0000256" key="2">
    <source>
        <dbReference type="ARBA" id="ARBA00022741"/>
    </source>
</evidence>
<feature type="compositionally biased region" description="Basic and acidic residues" evidence="10">
    <location>
        <begin position="35"/>
        <end position="44"/>
    </location>
</feature>
<evidence type="ECO:0000256" key="9">
    <source>
        <dbReference type="RuleBase" id="RU362096"/>
    </source>
</evidence>
<protein>
    <recommendedName>
        <fullName evidence="9">Tyrosine-protein kinase</fullName>
        <ecNumber evidence="9">2.7.10.2</ecNumber>
    </recommendedName>
</protein>
<proteinExistence type="inferred from homology"/>
<evidence type="ECO:0000256" key="6">
    <source>
        <dbReference type="ARBA" id="ARBA00051245"/>
    </source>
</evidence>
<feature type="region of interest" description="Disordered" evidence="10">
    <location>
        <begin position="1"/>
        <end position="59"/>
    </location>
</feature>
<evidence type="ECO:0000256" key="1">
    <source>
        <dbReference type="ARBA" id="ARBA00022679"/>
    </source>
</evidence>